<gene>
    <name evidence="2" type="ORF">SAMN04515678_101370</name>
</gene>
<proteinExistence type="predicted"/>
<dbReference type="Pfam" id="PF00300">
    <property type="entry name" value="His_Phos_1"/>
    <property type="match status" value="1"/>
</dbReference>
<dbReference type="CDD" id="cd07067">
    <property type="entry name" value="HP_PGM_like"/>
    <property type="match status" value="1"/>
</dbReference>
<dbReference type="InterPro" id="IPR032710">
    <property type="entry name" value="NTF2-like_dom_sf"/>
</dbReference>
<name>A0A1I1SWQ2_9RHOB</name>
<dbReference type="AlphaFoldDB" id="A0A1I1SWQ2"/>
<dbReference type="SUPFAM" id="SSF54427">
    <property type="entry name" value="NTF2-like"/>
    <property type="match status" value="1"/>
</dbReference>
<keyword evidence="3" id="KW-1185">Reference proteome</keyword>
<dbReference type="SUPFAM" id="SSF53254">
    <property type="entry name" value="Phosphoglycerate mutase-like"/>
    <property type="match status" value="1"/>
</dbReference>
<dbReference type="Pfam" id="PF07366">
    <property type="entry name" value="SnoaL"/>
    <property type="match status" value="1"/>
</dbReference>
<evidence type="ECO:0000313" key="3">
    <source>
        <dbReference type="Proteomes" id="UP000325289"/>
    </source>
</evidence>
<feature type="chain" id="PRO_5009301822" evidence="1">
    <location>
        <begin position="24"/>
        <end position="396"/>
    </location>
</feature>
<accession>A0A1I1SWQ2</accession>
<dbReference type="InterPro" id="IPR013078">
    <property type="entry name" value="His_Pase_superF_clade-1"/>
</dbReference>
<feature type="signal peptide" evidence="1">
    <location>
        <begin position="1"/>
        <end position="23"/>
    </location>
</feature>
<dbReference type="GO" id="GO:0030638">
    <property type="term" value="P:polyketide metabolic process"/>
    <property type="evidence" value="ECO:0007669"/>
    <property type="project" value="InterPro"/>
</dbReference>
<dbReference type="EMBL" id="FOMS01000001">
    <property type="protein sequence ID" value="SFD50792.1"/>
    <property type="molecule type" value="Genomic_DNA"/>
</dbReference>
<evidence type="ECO:0000313" key="2">
    <source>
        <dbReference type="EMBL" id="SFD50792.1"/>
    </source>
</evidence>
<protein>
    <submittedName>
        <fullName evidence="2">Predicted ester cyclase</fullName>
    </submittedName>
</protein>
<dbReference type="PANTHER" id="PTHR38436:SF1">
    <property type="entry name" value="ESTER CYCLASE"/>
    <property type="match status" value="1"/>
</dbReference>
<sequence>MTAIRTSIAGTILAALLTTTVSANEDASQVLIEANVTQLSTHMGEMQMGVDVLGLVVDNALRFEPFQSIGDMFGRDDVVYLMRHGPTDWSKLDMADVAPADCGNQRVMSPEGRQQMADLGALLASNNLVPSRIVVSEWCRNQQTYEALMQGMGAVDDRIARDMPMETDPGLNLLLSLQGAKSVEPLRQRIAAWDGDPERNGPLLLITHYTNIEELTQFRVFEGEVLVIDPDRENRVLGYIRLRSASPDVGHFADAMASPLNKEEMAFDMVERYYRALNTRDAEQFAGLLADDWFMHGESPSLPSQDMDTFLAEVGMYVEGIPDIAYEIDSLHFADDVVTTIGTLSGTHTGPILGIEGTGRHVEFGAIAVHRVRDGVIYESWQLPDRLGLLQQIQQE</sequence>
<evidence type="ECO:0000256" key="1">
    <source>
        <dbReference type="SAM" id="SignalP"/>
    </source>
</evidence>
<dbReference type="PANTHER" id="PTHR38436">
    <property type="entry name" value="POLYKETIDE CYCLASE SNOAL-LIKE DOMAIN"/>
    <property type="match status" value="1"/>
</dbReference>
<reference evidence="2 3" key="1">
    <citation type="submission" date="2016-10" db="EMBL/GenBank/DDBJ databases">
        <authorList>
            <person name="Varghese N."/>
            <person name="Submissions S."/>
        </authorList>
    </citation>
    <scope>NUCLEOTIDE SEQUENCE [LARGE SCALE GENOMIC DNA]</scope>
    <source>
        <strain evidence="3">YIM D21,KCTC 23444,ACCC 10710</strain>
    </source>
</reference>
<organism evidence="2 3">
    <name type="scientific">Roseivivax sediminis</name>
    <dbReference type="NCBI Taxonomy" id="936889"/>
    <lineage>
        <taxon>Bacteria</taxon>
        <taxon>Pseudomonadati</taxon>
        <taxon>Pseudomonadota</taxon>
        <taxon>Alphaproteobacteria</taxon>
        <taxon>Rhodobacterales</taxon>
        <taxon>Roseobacteraceae</taxon>
        <taxon>Roseivivax</taxon>
    </lineage>
</organism>
<dbReference type="Gene3D" id="3.10.450.50">
    <property type="match status" value="1"/>
</dbReference>
<dbReference type="InterPro" id="IPR009959">
    <property type="entry name" value="Cyclase_SnoaL-like"/>
</dbReference>
<dbReference type="Gene3D" id="3.40.50.1240">
    <property type="entry name" value="Phosphoglycerate mutase-like"/>
    <property type="match status" value="1"/>
</dbReference>
<keyword evidence="1" id="KW-0732">Signal</keyword>
<dbReference type="InterPro" id="IPR029033">
    <property type="entry name" value="His_PPase_superfam"/>
</dbReference>
<dbReference type="Proteomes" id="UP000325289">
    <property type="component" value="Unassembled WGS sequence"/>
</dbReference>